<protein>
    <submittedName>
        <fullName evidence="1">Uncharacterized protein</fullName>
    </submittedName>
</protein>
<dbReference type="Proteomes" id="UP000093962">
    <property type="component" value="Unassembled WGS sequence"/>
</dbReference>
<evidence type="ECO:0000313" key="2">
    <source>
        <dbReference type="Proteomes" id="UP000093962"/>
    </source>
</evidence>
<gene>
    <name evidence="1" type="ORF">A5642_09720</name>
</gene>
<sequence length="274" mass="31022">MDDDALLPTAAEYQERRERARVQARSRYRDHLTGVLSGCGVDDAAAVADVVLDALTEWRYIDSGERCVCSCHPRLPDSDRHDYGFDCGCTRTRDQRRESFQQVLNAIRELWQSPDGEQTRAANEAAEAELHDWLTQHPGVVVHSHGGWAPEQWRGEVDGHSFYFRERHDEWHIEIDLRPTGQFLDGIDGRPDDGTTRHRQREFEQGDVIATGTTDADGYGSTVVQRAQFIVNTVRVHVHRSRCTHPRTAPGSKATVLGTDMRWCPACGAQLRAY</sequence>
<dbReference type="OrthoDB" id="4641992at2"/>
<dbReference type="AlphaFoldDB" id="A0A1A0N3L4"/>
<reference evidence="1 2" key="1">
    <citation type="submission" date="2016-06" db="EMBL/GenBank/DDBJ databases">
        <authorList>
            <person name="Kjaerup R.B."/>
            <person name="Dalgaard T.S."/>
            <person name="Juul-Madsen H.R."/>
        </authorList>
    </citation>
    <scope>NUCLEOTIDE SEQUENCE [LARGE SCALE GENOMIC DNA]</scope>
    <source>
        <strain evidence="1 2">1199456.5</strain>
    </source>
</reference>
<organism evidence="1 2">
    <name type="scientific">Mycolicibacterium mucogenicum</name>
    <name type="common">Mycobacterium mucogenicum</name>
    <dbReference type="NCBI Taxonomy" id="56689"/>
    <lineage>
        <taxon>Bacteria</taxon>
        <taxon>Bacillati</taxon>
        <taxon>Actinomycetota</taxon>
        <taxon>Actinomycetes</taxon>
        <taxon>Mycobacteriales</taxon>
        <taxon>Mycobacteriaceae</taxon>
        <taxon>Mycolicibacterium</taxon>
    </lineage>
</organism>
<dbReference type="EMBL" id="LZSF01000023">
    <property type="protein sequence ID" value="OBA91906.1"/>
    <property type="molecule type" value="Genomic_DNA"/>
</dbReference>
<comment type="caution">
    <text evidence="1">The sequence shown here is derived from an EMBL/GenBank/DDBJ whole genome shotgun (WGS) entry which is preliminary data.</text>
</comment>
<proteinExistence type="predicted"/>
<name>A0A1A0N3L4_MYCMU</name>
<accession>A0A1A0N3L4</accession>
<evidence type="ECO:0000313" key="1">
    <source>
        <dbReference type="EMBL" id="OBA91906.1"/>
    </source>
</evidence>